<keyword evidence="1" id="KW-1133">Transmembrane helix</keyword>
<gene>
    <name evidence="2" type="ORF">ELLFYP34_02025</name>
</gene>
<protein>
    <submittedName>
        <fullName evidence="2">Uncharacterized protein</fullName>
    </submittedName>
</protein>
<reference evidence="2" key="1">
    <citation type="submission" date="2019-11" db="EMBL/GenBank/DDBJ databases">
        <authorList>
            <person name="Feng L."/>
        </authorList>
    </citation>
    <scope>NUCLEOTIDE SEQUENCE</scope>
    <source>
        <strain evidence="2">ElimosumLFYP34</strain>
    </source>
</reference>
<evidence type="ECO:0000313" key="2">
    <source>
        <dbReference type="EMBL" id="VYT83145.1"/>
    </source>
</evidence>
<sequence>MPRTKLQEIVYAVLMTLFMVLAMELYNTRLRIGGMTNAGFFYDPFRNADHGARLFCDGIFSWSGSPPKSPLKW</sequence>
<proteinExistence type="predicted"/>
<accession>A0A6N2ZUD1</accession>
<dbReference type="EMBL" id="CACRTR010000003">
    <property type="protein sequence ID" value="VYT83145.1"/>
    <property type="molecule type" value="Genomic_DNA"/>
</dbReference>
<name>A0A6N2ZUD1_EUBLI</name>
<keyword evidence="1" id="KW-0812">Transmembrane</keyword>
<keyword evidence="1" id="KW-0472">Membrane</keyword>
<evidence type="ECO:0000256" key="1">
    <source>
        <dbReference type="SAM" id="Phobius"/>
    </source>
</evidence>
<organism evidence="2">
    <name type="scientific">Eubacterium limosum</name>
    <dbReference type="NCBI Taxonomy" id="1736"/>
    <lineage>
        <taxon>Bacteria</taxon>
        <taxon>Bacillati</taxon>
        <taxon>Bacillota</taxon>
        <taxon>Clostridia</taxon>
        <taxon>Eubacteriales</taxon>
        <taxon>Eubacteriaceae</taxon>
        <taxon>Eubacterium</taxon>
    </lineage>
</organism>
<dbReference type="AlphaFoldDB" id="A0A6N2ZUD1"/>
<feature type="transmembrane region" description="Helical" evidence="1">
    <location>
        <begin position="6"/>
        <end position="26"/>
    </location>
</feature>